<reference evidence="2" key="1">
    <citation type="submission" date="2022-07" db="EMBL/GenBank/DDBJ databases">
        <title>The genome of Lyophyllum shimeji provides insight into the initial evolution of ectomycorrhizal fungal genome.</title>
        <authorList>
            <person name="Kobayashi Y."/>
            <person name="Shibata T."/>
            <person name="Hirakawa H."/>
            <person name="Shigenobu S."/>
            <person name="Nishiyama T."/>
            <person name="Yamada A."/>
            <person name="Hasebe M."/>
            <person name="Kawaguchi M."/>
        </authorList>
    </citation>
    <scope>NUCLEOTIDE SEQUENCE</scope>
    <source>
        <strain evidence="2">AT787</strain>
    </source>
</reference>
<proteinExistence type="predicted"/>
<dbReference type="Proteomes" id="UP001063166">
    <property type="component" value="Unassembled WGS sequence"/>
</dbReference>
<organism evidence="2 3">
    <name type="scientific">Lyophyllum shimeji</name>
    <name type="common">Hon-shimeji</name>
    <name type="synonym">Tricholoma shimeji</name>
    <dbReference type="NCBI Taxonomy" id="47721"/>
    <lineage>
        <taxon>Eukaryota</taxon>
        <taxon>Fungi</taxon>
        <taxon>Dikarya</taxon>
        <taxon>Basidiomycota</taxon>
        <taxon>Agaricomycotina</taxon>
        <taxon>Agaricomycetes</taxon>
        <taxon>Agaricomycetidae</taxon>
        <taxon>Agaricales</taxon>
        <taxon>Tricholomatineae</taxon>
        <taxon>Lyophyllaceae</taxon>
        <taxon>Lyophyllum</taxon>
    </lineage>
</organism>
<keyword evidence="3" id="KW-1185">Reference proteome</keyword>
<dbReference type="OrthoDB" id="2864791at2759"/>
<sequence>MLSRLRSPAPRHLSALERQGTATSHRLKRQNVSCIVQQTRTARTKRSTNFYVNARRQDERLLKRLEAQLEIAQAKLKREEEAAEALQKQQLHHKDPAAAQAFGQNHNAWFWDKVLSQEDRVKLAKHGIRNFDQLYSLQAEAEMATKKPPYPSIEALEPCLRVAHEIYASIPRKVAGQRRSSWGFGWF</sequence>
<feature type="coiled-coil region" evidence="1">
    <location>
        <begin position="55"/>
        <end position="89"/>
    </location>
</feature>
<gene>
    <name evidence="2" type="ORF">LshimejAT787_0104430</name>
</gene>
<keyword evidence="1" id="KW-0175">Coiled coil</keyword>
<dbReference type="EMBL" id="BRPK01000001">
    <property type="protein sequence ID" value="GLB33559.1"/>
    <property type="molecule type" value="Genomic_DNA"/>
</dbReference>
<name>A0A9P3PDD1_LYOSH</name>
<accession>A0A9P3PDD1</accession>
<protein>
    <submittedName>
        <fullName evidence="2">Uncharacterized protein</fullName>
    </submittedName>
</protein>
<evidence type="ECO:0000313" key="2">
    <source>
        <dbReference type="EMBL" id="GLB33559.1"/>
    </source>
</evidence>
<comment type="caution">
    <text evidence="2">The sequence shown here is derived from an EMBL/GenBank/DDBJ whole genome shotgun (WGS) entry which is preliminary data.</text>
</comment>
<evidence type="ECO:0000313" key="3">
    <source>
        <dbReference type="Proteomes" id="UP001063166"/>
    </source>
</evidence>
<evidence type="ECO:0000256" key="1">
    <source>
        <dbReference type="SAM" id="Coils"/>
    </source>
</evidence>
<dbReference type="AlphaFoldDB" id="A0A9P3PDD1"/>